<dbReference type="CDD" id="cd08422">
    <property type="entry name" value="PBP2_CrgA_like"/>
    <property type="match status" value="1"/>
</dbReference>
<dbReference type="Gene3D" id="3.40.190.290">
    <property type="match status" value="1"/>
</dbReference>
<reference evidence="6 7" key="1">
    <citation type="journal article" date="2016" name="Front. Microbiol.">
        <title>Genomic Resource of Rice Seed Associated Bacteria.</title>
        <authorList>
            <person name="Midha S."/>
            <person name="Bansal K."/>
            <person name="Sharma S."/>
            <person name="Kumar N."/>
            <person name="Patil P.P."/>
            <person name="Chaudhry V."/>
            <person name="Patil P.B."/>
        </authorList>
    </citation>
    <scope>NUCLEOTIDE SEQUENCE [LARGE SCALE GENOMIC DNA]</scope>
    <source>
        <strain evidence="6 7">SA3</strain>
    </source>
</reference>
<dbReference type="InterPro" id="IPR036390">
    <property type="entry name" value="WH_DNA-bd_sf"/>
</dbReference>
<evidence type="ECO:0000256" key="2">
    <source>
        <dbReference type="ARBA" id="ARBA00023015"/>
    </source>
</evidence>
<sequence length="293" mass="31777">MDRVTAARVFNRICELGSLSAAARALDISRPMVSRYLDEMEKWAGARLLHRSSRRLTITPAGEQILHKTRALARLADEIEQQGDEGKPQGTLRVACAHSTATHILGPMIPAFLARYPAVRIELEINNQPVSLVGERIDVAIRITDDPEPGAIARRLGECASVVCAAPAYLTQRGEPQTPADLAQHNCLHYSRFAGQRWQFHDAQGEAVSVVVSGNFSAGISSVLCDAAIAGCGVAMVPAMETQAALASGQLRCVLPGFQPRTLGIYGLYMSRERQPAVLRVFLDAVTQQLQNL</sequence>
<proteinExistence type="inferred from homology"/>
<evidence type="ECO:0000256" key="3">
    <source>
        <dbReference type="ARBA" id="ARBA00023125"/>
    </source>
</evidence>
<dbReference type="PANTHER" id="PTHR30537">
    <property type="entry name" value="HTH-TYPE TRANSCRIPTIONAL REGULATOR"/>
    <property type="match status" value="1"/>
</dbReference>
<dbReference type="Pfam" id="PF03466">
    <property type="entry name" value="LysR_substrate"/>
    <property type="match status" value="1"/>
</dbReference>
<evidence type="ECO:0000313" key="7">
    <source>
        <dbReference type="Proteomes" id="UP000071979"/>
    </source>
</evidence>
<comment type="caution">
    <text evidence="6">The sequence shown here is derived from an EMBL/GenBank/DDBJ whole genome shotgun (WGS) entry which is preliminary data.</text>
</comment>
<dbReference type="GO" id="GO:0043565">
    <property type="term" value="F:sequence-specific DNA binding"/>
    <property type="evidence" value="ECO:0007669"/>
    <property type="project" value="TreeGrafter"/>
</dbReference>
<dbReference type="InterPro" id="IPR036388">
    <property type="entry name" value="WH-like_DNA-bd_sf"/>
</dbReference>
<dbReference type="Pfam" id="PF00126">
    <property type="entry name" value="HTH_1"/>
    <property type="match status" value="1"/>
</dbReference>
<organism evidence="6 7">
    <name type="scientific">Pantoea dispersa</name>
    <dbReference type="NCBI Taxonomy" id="59814"/>
    <lineage>
        <taxon>Bacteria</taxon>
        <taxon>Pseudomonadati</taxon>
        <taxon>Pseudomonadota</taxon>
        <taxon>Gammaproteobacteria</taxon>
        <taxon>Enterobacterales</taxon>
        <taxon>Erwiniaceae</taxon>
        <taxon>Pantoea</taxon>
    </lineage>
</organism>
<comment type="similarity">
    <text evidence="1">Belongs to the LysR transcriptional regulatory family.</text>
</comment>
<protein>
    <submittedName>
        <fullName evidence="6">LysR family transcriptional regulator</fullName>
    </submittedName>
</protein>
<dbReference type="EMBL" id="LDSE01000010">
    <property type="protein sequence ID" value="KTS68539.1"/>
    <property type="molecule type" value="Genomic_DNA"/>
</dbReference>
<dbReference type="PROSITE" id="PS50931">
    <property type="entry name" value="HTH_LYSR"/>
    <property type="match status" value="1"/>
</dbReference>
<dbReference type="Proteomes" id="UP000071979">
    <property type="component" value="Unassembled WGS sequence"/>
</dbReference>
<dbReference type="PANTHER" id="PTHR30537:SF35">
    <property type="entry name" value="TRANSCRIPTIONAL REGULATORY PROTEIN"/>
    <property type="match status" value="1"/>
</dbReference>
<evidence type="ECO:0000256" key="4">
    <source>
        <dbReference type="ARBA" id="ARBA00023163"/>
    </source>
</evidence>
<dbReference type="SUPFAM" id="SSF46785">
    <property type="entry name" value="Winged helix' DNA-binding domain"/>
    <property type="match status" value="1"/>
</dbReference>
<dbReference type="FunFam" id="3.40.190.290:FF:000001">
    <property type="entry name" value="Transcriptional regulator, LysR family"/>
    <property type="match status" value="1"/>
</dbReference>
<feature type="domain" description="HTH lysR-type" evidence="5">
    <location>
        <begin position="1"/>
        <end position="59"/>
    </location>
</feature>
<keyword evidence="3" id="KW-0238">DNA-binding</keyword>
<dbReference type="SUPFAM" id="SSF53850">
    <property type="entry name" value="Periplasmic binding protein-like II"/>
    <property type="match status" value="1"/>
</dbReference>
<keyword evidence="4" id="KW-0804">Transcription</keyword>
<dbReference type="GO" id="GO:0006351">
    <property type="term" value="P:DNA-templated transcription"/>
    <property type="evidence" value="ECO:0007669"/>
    <property type="project" value="TreeGrafter"/>
</dbReference>
<accession>A0A8E1S0H1</accession>
<dbReference type="InterPro" id="IPR005119">
    <property type="entry name" value="LysR_subst-bd"/>
</dbReference>
<evidence type="ECO:0000259" key="5">
    <source>
        <dbReference type="PROSITE" id="PS50931"/>
    </source>
</evidence>
<name>A0A8E1S0H1_9GAMM</name>
<keyword evidence="2" id="KW-0805">Transcription regulation</keyword>
<evidence type="ECO:0000313" key="6">
    <source>
        <dbReference type="EMBL" id="KTS68539.1"/>
    </source>
</evidence>
<dbReference type="AlphaFoldDB" id="A0A8E1S0H1"/>
<evidence type="ECO:0000256" key="1">
    <source>
        <dbReference type="ARBA" id="ARBA00009437"/>
    </source>
</evidence>
<dbReference type="Gene3D" id="1.10.10.10">
    <property type="entry name" value="Winged helix-like DNA-binding domain superfamily/Winged helix DNA-binding domain"/>
    <property type="match status" value="1"/>
</dbReference>
<gene>
    <name evidence="6" type="ORF">SA3R_06740</name>
</gene>
<dbReference type="InterPro" id="IPR000847">
    <property type="entry name" value="LysR_HTH_N"/>
</dbReference>
<dbReference type="RefSeq" id="WP_058775948.1">
    <property type="nucleotide sequence ID" value="NZ_LDSD01000017.1"/>
</dbReference>
<dbReference type="InterPro" id="IPR058163">
    <property type="entry name" value="LysR-type_TF_proteobact-type"/>
</dbReference>
<dbReference type="GO" id="GO:0003700">
    <property type="term" value="F:DNA-binding transcription factor activity"/>
    <property type="evidence" value="ECO:0007669"/>
    <property type="project" value="InterPro"/>
</dbReference>